<feature type="chain" id="PRO_5029759791" evidence="1">
    <location>
        <begin position="31"/>
        <end position="218"/>
    </location>
</feature>
<gene>
    <name evidence="2" type="ORF">DSM101010T_17440</name>
</gene>
<dbReference type="Gene3D" id="3.10.450.710">
    <property type="entry name" value="Tgt2/MlaC"/>
    <property type="match status" value="1"/>
</dbReference>
<dbReference type="EMBL" id="BLVO01000013">
    <property type="protein sequence ID" value="GFM33379.1"/>
    <property type="molecule type" value="Genomic_DNA"/>
</dbReference>
<organism evidence="2 3">
    <name type="scientific">Desulfovibrio subterraneus</name>
    <dbReference type="NCBI Taxonomy" id="2718620"/>
    <lineage>
        <taxon>Bacteria</taxon>
        <taxon>Pseudomonadati</taxon>
        <taxon>Thermodesulfobacteriota</taxon>
        <taxon>Desulfovibrionia</taxon>
        <taxon>Desulfovibrionales</taxon>
        <taxon>Desulfovibrionaceae</taxon>
        <taxon>Desulfovibrio</taxon>
    </lineage>
</organism>
<dbReference type="PIRSF" id="PIRSF004649">
    <property type="entry name" value="MlaC"/>
    <property type="match status" value="1"/>
</dbReference>
<dbReference type="PANTHER" id="PTHR36573">
    <property type="entry name" value="INTERMEMBRANE PHOSPHOLIPID TRANSPORT SYSTEM BINDING PROTEIN MLAC"/>
    <property type="match status" value="1"/>
</dbReference>
<sequence>MCFLNHPLRAALGLFVLCAMLFAVAPAAHAAAETDAQSTLKHALDEVFATLNDPRYSEGANREEMLSKIENTVAVIFDYDEFAARTVGKKWRSFTPDQQTRFSKAFADLLRATYLERIKGYTGNGTTYTGQRSSTKGDKVEVQTLLDFEGKTVPVDYRMLQKDHWVIYDVIIEGVSLVKNYRTQFQELMTDGNKDAEALIERVQSRAEEVRKQNGKTE</sequence>
<name>A0A7J0BI50_9BACT</name>
<evidence type="ECO:0000313" key="2">
    <source>
        <dbReference type="EMBL" id="GFM33379.1"/>
    </source>
</evidence>
<keyword evidence="3" id="KW-1185">Reference proteome</keyword>
<dbReference type="PANTHER" id="PTHR36573:SF1">
    <property type="entry name" value="INTERMEMBRANE PHOSPHOLIPID TRANSPORT SYSTEM BINDING PROTEIN MLAC"/>
    <property type="match status" value="1"/>
</dbReference>
<keyword evidence="1" id="KW-0732">Signal</keyword>
<dbReference type="AlphaFoldDB" id="A0A7J0BI50"/>
<proteinExistence type="predicted"/>
<accession>A0A7J0BI50</accession>
<dbReference type="Proteomes" id="UP000503840">
    <property type="component" value="Unassembled WGS sequence"/>
</dbReference>
<evidence type="ECO:0000256" key="1">
    <source>
        <dbReference type="SAM" id="SignalP"/>
    </source>
</evidence>
<dbReference type="Pfam" id="PF05494">
    <property type="entry name" value="MlaC"/>
    <property type="match status" value="1"/>
</dbReference>
<reference evidence="2 3" key="1">
    <citation type="submission" date="2020-05" db="EMBL/GenBank/DDBJ databases">
        <title>Draft genome sequence of Desulfovibrio sp. strain HN2T.</title>
        <authorList>
            <person name="Ueno A."/>
            <person name="Tamazawa S."/>
            <person name="Tamamura S."/>
            <person name="Murakami T."/>
            <person name="Kiyama T."/>
            <person name="Inomata H."/>
            <person name="Amano Y."/>
            <person name="Miyakawa K."/>
            <person name="Tamaki H."/>
            <person name="Naganuma T."/>
            <person name="Kaneko K."/>
        </authorList>
    </citation>
    <scope>NUCLEOTIDE SEQUENCE [LARGE SCALE GENOMIC DNA]</scope>
    <source>
        <strain evidence="2 3">HN2</strain>
    </source>
</reference>
<feature type="signal peptide" evidence="1">
    <location>
        <begin position="1"/>
        <end position="30"/>
    </location>
</feature>
<comment type="caution">
    <text evidence="2">The sequence shown here is derived from an EMBL/GenBank/DDBJ whole genome shotgun (WGS) entry which is preliminary data.</text>
</comment>
<dbReference type="InterPro" id="IPR008869">
    <property type="entry name" value="MlaC/ttg2D"/>
</dbReference>
<dbReference type="RefSeq" id="WP_243452123.1">
    <property type="nucleotide sequence ID" value="NZ_BLVO01000013.1"/>
</dbReference>
<dbReference type="InterPro" id="IPR042245">
    <property type="entry name" value="Tgt2/MlaC_sf"/>
</dbReference>
<evidence type="ECO:0000313" key="3">
    <source>
        <dbReference type="Proteomes" id="UP000503840"/>
    </source>
</evidence>
<protein>
    <submittedName>
        <fullName evidence="2">Uncharacterized protein</fullName>
    </submittedName>
</protein>